<keyword evidence="3" id="KW-1185">Reference proteome</keyword>
<dbReference type="Proteomes" id="UP000008229">
    <property type="component" value="Chromosome"/>
</dbReference>
<reference evidence="3" key="2">
    <citation type="submission" date="2010-01" db="EMBL/GenBank/DDBJ databases">
        <title>The complete genome of Conexibacter woesei DSM 14684.</title>
        <authorList>
            <consortium name="US DOE Joint Genome Institute (JGI-PGF)"/>
            <person name="Lucas S."/>
            <person name="Copeland A."/>
            <person name="Lapidus A."/>
            <person name="Glavina del Rio T."/>
            <person name="Dalin E."/>
            <person name="Tice H."/>
            <person name="Bruce D."/>
            <person name="Goodwin L."/>
            <person name="Pitluck S."/>
            <person name="Kyrpides N."/>
            <person name="Mavromatis K."/>
            <person name="Ivanova N."/>
            <person name="Mikhailova N."/>
            <person name="Chertkov O."/>
            <person name="Brettin T."/>
            <person name="Detter J.C."/>
            <person name="Han C."/>
            <person name="Larimer F."/>
            <person name="Land M."/>
            <person name="Hauser L."/>
            <person name="Markowitz V."/>
            <person name="Cheng J.-F."/>
            <person name="Hugenholtz P."/>
            <person name="Woyke T."/>
            <person name="Wu D."/>
            <person name="Pukall R."/>
            <person name="Steenblock K."/>
            <person name="Schneider S."/>
            <person name="Klenk H.-P."/>
            <person name="Eisen J.A."/>
        </authorList>
    </citation>
    <scope>NUCLEOTIDE SEQUENCE [LARGE SCALE GENOMIC DNA]</scope>
    <source>
        <strain evidence="3">DSM 14684 / CIP 108061 / JCM 11494 / NBRC 100937 / ID131577</strain>
    </source>
</reference>
<dbReference type="KEGG" id="cwo:Cwoe_2959"/>
<protein>
    <submittedName>
        <fullName evidence="2">Uncharacterized protein</fullName>
    </submittedName>
</protein>
<feature type="region of interest" description="Disordered" evidence="1">
    <location>
        <begin position="34"/>
        <end position="62"/>
    </location>
</feature>
<dbReference type="RefSeq" id="WP_012934429.1">
    <property type="nucleotide sequence ID" value="NC_013739.1"/>
</dbReference>
<accession>D3FBW3</accession>
<dbReference type="EMBL" id="CP001854">
    <property type="protein sequence ID" value="ADB51378.1"/>
    <property type="molecule type" value="Genomic_DNA"/>
</dbReference>
<dbReference type="AlphaFoldDB" id="D3FBW3"/>
<proteinExistence type="predicted"/>
<evidence type="ECO:0000313" key="2">
    <source>
        <dbReference type="EMBL" id="ADB51378.1"/>
    </source>
</evidence>
<reference evidence="2 3" key="1">
    <citation type="journal article" date="2010" name="Stand. Genomic Sci.">
        <title>Complete genome sequence of Conexibacter woesei type strain (ID131577).</title>
        <authorList>
            <person name="Pukall R."/>
            <person name="Lapidus A."/>
            <person name="Glavina Del Rio T."/>
            <person name="Copeland A."/>
            <person name="Tice H."/>
            <person name="Cheng J.-F."/>
            <person name="Lucas S."/>
            <person name="Chen F."/>
            <person name="Nolan M."/>
            <person name="Bruce D."/>
            <person name="Goodwin L."/>
            <person name="Pitluck S."/>
            <person name="Mavromatis K."/>
            <person name="Ivanova N."/>
            <person name="Ovchinnikova G."/>
            <person name="Pati A."/>
            <person name="Chen A."/>
            <person name="Palaniappan K."/>
            <person name="Land M."/>
            <person name="Hauser L."/>
            <person name="Chang Y.-J."/>
            <person name="Jeffries C.D."/>
            <person name="Chain P."/>
            <person name="Meincke L."/>
            <person name="Sims D."/>
            <person name="Brettin T."/>
            <person name="Detter J.C."/>
            <person name="Rohde M."/>
            <person name="Goeker M."/>
            <person name="Bristow J."/>
            <person name="Eisen J.A."/>
            <person name="Markowitz V."/>
            <person name="Kyrpides N.C."/>
            <person name="Klenk H.-P."/>
            <person name="Hugenholtz P."/>
        </authorList>
    </citation>
    <scope>NUCLEOTIDE SEQUENCE [LARGE SCALE GENOMIC DNA]</scope>
    <source>
        <strain evidence="3">DSM 14684 / CIP 108061 / JCM 11494 / NBRC 100937 / ID131577</strain>
    </source>
</reference>
<gene>
    <name evidence="2" type="ordered locus">Cwoe_2959</name>
</gene>
<name>D3FBW3_CONWI</name>
<organism evidence="2 3">
    <name type="scientific">Conexibacter woesei (strain DSM 14684 / CCUG 47730 / CIP 108061 / JCM 11494 / NBRC 100937 / ID131577)</name>
    <dbReference type="NCBI Taxonomy" id="469383"/>
    <lineage>
        <taxon>Bacteria</taxon>
        <taxon>Bacillati</taxon>
        <taxon>Actinomycetota</taxon>
        <taxon>Thermoleophilia</taxon>
        <taxon>Solirubrobacterales</taxon>
        <taxon>Conexibacteraceae</taxon>
        <taxon>Conexibacter</taxon>
    </lineage>
</organism>
<sequence precursor="true">MSTSRSRPRIVLLLLASIVTIAIAGVGFAGVTSERAPAGTGGEVEFATPPPRVLTAHEHARQ</sequence>
<evidence type="ECO:0000256" key="1">
    <source>
        <dbReference type="SAM" id="MobiDB-lite"/>
    </source>
</evidence>
<evidence type="ECO:0000313" key="3">
    <source>
        <dbReference type="Proteomes" id="UP000008229"/>
    </source>
</evidence>
<dbReference type="HOGENOM" id="CLU_2896375_0_0_11"/>
<dbReference type="STRING" id="469383.Cwoe_2959"/>